<feature type="transmembrane region" description="Helical" evidence="1">
    <location>
        <begin position="20"/>
        <end position="47"/>
    </location>
</feature>
<dbReference type="HOGENOM" id="CLU_1745517_0_0_2"/>
<reference evidence="2" key="1">
    <citation type="submission" date="2011-09" db="EMBL/GenBank/DDBJ databases">
        <title>Complete sequence of Halovivax ruber XH-70.</title>
        <authorList>
            <consortium name="US DOE Joint Genome Institute"/>
            <person name="Lucas S."/>
            <person name="Han J."/>
            <person name="Lapidus A."/>
            <person name="Cheng J.-F."/>
            <person name="Goodwin L."/>
            <person name="Pitluck S."/>
            <person name="Peters L."/>
            <person name="Mikhailova N."/>
            <person name="Davenport K."/>
            <person name="Detter J.C."/>
            <person name="Han C."/>
            <person name="Tapia R."/>
            <person name="Land M."/>
            <person name="Hauser L."/>
            <person name="Kyrpides N."/>
            <person name="Ivanova N."/>
            <person name="Pagani I."/>
            <person name="Sproer C."/>
            <person name="Anderson I."/>
            <person name="Woyke T."/>
        </authorList>
    </citation>
    <scope>NUCLEOTIDE SEQUENCE</scope>
    <source>
        <strain evidence="2">XH-70</strain>
    </source>
</reference>
<gene>
    <name evidence="2" type="ordered locus">Halru_1469</name>
</gene>
<keyword evidence="1" id="KW-0812">Transmembrane</keyword>
<evidence type="ECO:0000313" key="2">
    <source>
        <dbReference type="EMBL" id="AGB16077.1"/>
    </source>
</evidence>
<evidence type="ECO:0000256" key="1">
    <source>
        <dbReference type="SAM" id="Phobius"/>
    </source>
</evidence>
<evidence type="ECO:0000313" key="3">
    <source>
        <dbReference type="Proteomes" id="UP000010846"/>
    </source>
</evidence>
<keyword evidence="1" id="KW-0472">Membrane</keyword>
<keyword evidence="1" id="KW-1133">Transmembrane helix</keyword>
<dbReference type="AlphaFoldDB" id="L0IDM8"/>
<dbReference type="Proteomes" id="UP000010846">
    <property type="component" value="Chromosome"/>
</dbReference>
<protein>
    <submittedName>
        <fullName evidence="2">Uncharacterized protein</fullName>
    </submittedName>
</protein>
<dbReference type="EMBL" id="CP003050">
    <property type="protein sequence ID" value="AGB16077.1"/>
    <property type="molecule type" value="Genomic_DNA"/>
</dbReference>
<proteinExistence type="predicted"/>
<keyword evidence="3" id="KW-1185">Reference proteome</keyword>
<sequence>MVTLRDSRRLDSCVNRRTLLAGAGGISAFGLVGYFIYTFSLSMPILLNGKNETDSPKGVVVTVTELDSNRKNIDTPVSIPVGATTEIGRVPNADSQASVKLVELAADGEEGPDEDAVIDEATELLGPETKQLTITVTDDGLDLDLSLRE</sequence>
<dbReference type="KEGG" id="hru:Halru_1469"/>
<name>L0IDM8_HALRX</name>
<organism evidence="2 3">
    <name type="scientific">Halovivax ruber (strain DSM 18193 / JCM 13892 / XH-70)</name>
    <dbReference type="NCBI Taxonomy" id="797302"/>
    <lineage>
        <taxon>Archaea</taxon>
        <taxon>Methanobacteriati</taxon>
        <taxon>Methanobacteriota</taxon>
        <taxon>Stenosarchaea group</taxon>
        <taxon>Halobacteria</taxon>
        <taxon>Halobacteriales</taxon>
        <taxon>Natrialbaceae</taxon>
        <taxon>Halovivax</taxon>
    </lineage>
</organism>
<accession>L0IDM8</accession>
<dbReference type="eggNOG" id="arCOG09341">
    <property type="taxonomic scope" value="Archaea"/>
</dbReference>